<dbReference type="AlphaFoldDB" id="A0A391NWD9"/>
<dbReference type="Proteomes" id="UP000265618">
    <property type="component" value="Unassembled WGS sequence"/>
</dbReference>
<organism evidence="1 2">
    <name type="scientific">Kipferlia bialata</name>
    <dbReference type="NCBI Taxonomy" id="797122"/>
    <lineage>
        <taxon>Eukaryota</taxon>
        <taxon>Metamonada</taxon>
        <taxon>Carpediemonas-like organisms</taxon>
        <taxon>Kipferlia</taxon>
    </lineage>
</organism>
<accession>A0A391NWD9</accession>
<reference evidence="1 2" key="1">
    <citation type="journal article" date="2018" name="PLoS ONE">
        <title>The draft genome of Kipferlia bialata reveals reductive genome evolution in fornicate parasites.</title>
        <authorList>
            <person name="Tanifuji G."/>
            <person name="Takabayashi S."/>
            <person name="Kume K."/>
            <person name="Takagi M."/>
            <person name="Nakayama T."/>
            <person name="Kamikawa R."/>
            <person name="Inagaki Y."/>
            <person name="Hashimoto T."/>
        </authorList>
    </citation>
    <scope>NUCLEOTIDE SEQUENCE [LARGE SCALE GENOMIC DNA]</scope>
    <source>
        <strain evidence="1">NY0173</strain>
    </source>
</reference>
<dbReference type="EMBL" id="BDIP01001364">
    <property type="protein sequence ID" value="GCA62769.1"/>
    <property type="molecule type" value="Genomic_DNA"/>
</dbReference>
<name>A0A391NWD9_9EUKA</name>
<evidence type="ECO:0000313" key="2">
    <source>
        <dbReference type="Proteomes" id="UP000265618"/>
    </source>
</evidence>
<proteinExistence type="predicted"/>
<gene>
    <name evidence="1" type="ORF">KIPB_005696</name>
</gene>
<comment type="caution">
    <text evidence="1">The sequence shown here is derived from an EMBL/GenBank/DDBJ whole genome shotgun (WGS) entry which is preliminary data.</text>
</comment>
<protein>
    <submittedName>
        <fullName evidence="1">Uncharacterized protein</fullName>
    </submittedName>
</protein>
<keyword evidence="2" id="KW-1185">Reference proteome</keyword>
<sequence>MITLDTLSCITWEGSRHLPFPFSECCAFWHFTLDGQGFLVDDAFSNEDGCHMWHLGEDRNTWVESEFLAPVLVCDPCVIGLRAYGVNTQGHIVSFDIASGWSAPKGSMPLWGHPMPVIEVDSMCVGHFLLITHQIETEDRFRVWRVYDTISGELGTLPILSPGLWYGMYSPALCVLDVPYMGTGNLGLAQGPYVTQGIAYSVNPALAYPDIEMEWGILPCGLLNLPESQD</sequence>
<evidence type="ECO:0000313" key="1">
    <source>
        <dbReference type="EMBL" id="GCA62769.1"/>
    </source>
</evidence>